<comment type="caution">
    <text evidence="1">The sequence shown here is derived from an EMBL/GenBank/DDBJ whole genome shotgun (WGS) entry which is preliminary data.</text>
</comment>
<keyword evidence="2" id="KW-1185">Reference proteome</keyword>
<gene>
    <name evidence="1" type="ORF">BLX24_03615</name>
</gene>
<accession>A0A1S2VQV5</accession>
<evidence type="ECO:0000313" key="1">
    <source>
        <dbReference type="EMBL" id="OIN61159.1"/>
    </source>
</evidence>
<sequence length="468" mass="53142">MLDIRLEGESVDIKPGTQLVLERFNPMFDFDTIQGAKVLDFNLPDTPANRRILGYAHLPQAGNPRRRWYCEKYLSTNLIERGFIKLREVNPEFNLYFTQNLGELFGDYQDVLLSEMLELGSEAAPAAPVADPDLTTAKYCLPSVLNPSFYGNVAVAGYDGIMNQYASGYMTNARVPMFFVRWVLARIGQLTGWTFRGDWWDSNVGQRLIFYNLHSLDQAATMTYCNHLPPISPRNLLKEIRKMFNLYLDFDVRRKVITMDFVDDVLRQPTLYNWTEKGDPRHTKLPDLHGRLELSFDIDQNDATMKPLPLELDKYTTPETAENEGGALIPVKCAFSTLLTDGGSGFAHTDQQGYSPLNKDSKPVATARFLIWNGMQNGAPRATASDGNMILNWSGANGLAKKYWRVYEGFRSRTFALKKMLYLSPADLASFSMRQKIHVRGVDYVIGDMKAGISDSNLIPCETTLWRW</sequence>
<dbReference type="EMBL" id="MORL01000001">
    <property type="protein sequence ID" value="OIN61159.1"/>
    <property type="molecule type" value="Genomic_DNA"/>
</dbReference>
<name>A0A1S2VQV5_9BACT</name>
<evidence type="ECO:0000313" key="2">
    <source>
        <dbReference type="Proteomes" id="UP000181790"/>
    </source>
</evidence>
<protein>
    <submittedName>
        <fullName evidence="1">Uncharacterized protein</fullName>
    </submittedName>
</protein>
<dbReference type="RefSeq" id="WP_071501663.1">
    <property type="nucleotide sequence ID" value="NZ_MORL01000001.1"/>
</dbReference>
<dbReference type="AlphaFoldDB" id="A0A1S2VQV5"/>
<dbReference type="OrthoDB" id="1287238at2"/>
<proteinExistence type="predicted"/>
<organism evidence="1 2">
    <name type="scientific">Arsenicibacter rosenii</name>
    <dbReference type="NCBI Taxonomy" id="1750698"/>
    <lineage>
        <taxon>Bacteria</taxon>
        <taxon>Pseudomonadati</taxon>
        <taxon>Bacteroidota</taxon>
        <taxon>Cytophagia</taxon>
        <taxon>Cytophagales</taxon>
        <taxon>Spirosomataceae</taxon>
        <taxon>Arsenicibacter</taxon>
    </lineage>
</organism>
<dbReference type="Proteomes" id="UP000181790">
    <property type="component" value="Unassembled WGS sequence"/>
</dbReference>
<reference evidence="1 2" key="1">
    <citation type="submission" date="2016-10" db="EMBL/GenBank/DDBJ databases">
        <title>Arsenicibacter rosenii gen. nov., sp. nov., an efficient arsenic-methylating bacterium isolated from an arsenic-contaminated paddy soil.</title>
        <authorList>
            <person name="Huang K."/>
        </authorList>
    </citation>
    <scope>NUCLEOTIDE SEQUENCE [LARGE SCALE GENOMIC DNA]</scope>
    <source>
        <strain evidence="1 2">SM-1</strain>
    </source>
</reference>